<name>A0AAD9M6F3_9PEZI</name>
<feature type="compositionally biased region" description="Polar residues" evidence="1">
    <location>
        <begin position="117"/>
        <end position="132"/>
    </location>
</feature>
<dbReference type="AlphaFoldDB" id="A0AAD9M6F3"/>
<evidence type="ECO:0000313" key="2">
    <source>
        <dbReference type="EMBL" id="KAK2033582.1"/>
    </source>
</evidence>
<comment type="caution">
    <text evidence="2">The sequence shown here is derived from an EMBL/GenBank/DDBJ whole genome shotgun (WGS) entry which is preliminary data.</text>
</comment>
<evidence type="ECO:0000313" key="3">
    <source>
        <dbReference type="Proteomes" id="UP001232148"/>
    </source>
</evidence>
<feature type="compositionally biased region" description="Low complexity" evidence="1">
    <location>
        <begin position="134"/>
        <end position="145"/>
    </location>
</feature>
<feature type="region of interest" description="Disordered" evidence="1">
    <location>
        <begin position="115"/>
        <end position="198"/>
    </location>
</feature>
<accession>A0AAD9M6F3</accession>
<gene>
    <name evidence="2" type="ORF">LX32DRAFT_635269</name>
</gene>
<proteinExistence type="predicted"/>
<feature type="compositionally biased region" description="Basic residues" evidence="1">
    <location>
        <begin position="154"/>
        <end position="164"/>
    </location>
</feature>
<keyword evidence="3" id="KW-1185">Reference proteome</keyword>
<dbReference type="EMBL" id="MU842821">
    <property type="protein sequence ID" value="KAK2033582.1"/>
    <property type="molecule type" value="Genomic_DNA"/>
</dbReference>
<sequence>MEHEFECAKLKLGAQIQLLRDEIERQFKRILAQTVEAHENDRKNNFERYTSLVSLEYSPEVFDRLKGWVRAQFPCYISGFQFSQGGSFSINFTNNPSPGVWEPIVVDMNKIIDPATNVGTDGQGNTAASTGRQPPDSRSTTPSSTHLPIDHRSPRGRKPARRKRTADPPRSGVKKSGQRPAKNPRRIKHPAKKGSEHPDRVIKTSVATRKISENPSWAFSYDLGDGLCYYILRCPTQGCQFSFSMHPFKNNLAIAHFEECKVPYSDEADIVRRYARQLQPQRTVKTSTQVTKRWVDKYNRQVSHARLSHRGEEGRLASETTEVTDESLTELSEMPPRGSEVMQG</sequence>
<feature type="compositionally biased region" description="Basic residues" evidence="1">
    <location>
        <begin position="172"/>
        <end position="192"/>
    </location>
</feature>
<organism evidence="2 3">
    <name type="scientific">Colletotrichum zoysiae</name>
    <dbReference type="NCBI Taxonomy" id="1216348"/>
    <lineage>
        <taxon>Eukaryota</taxon>
        <taxon>Fungi</taxon>
        <taxon>Dikarya</taxon>
        <taxon>Ascomycota</taxon>
        <taxon>Pezizomycotina</taxon>
        <taxon>Sordariomycetes</taxon>
        <taxon>Hypocreomycetidae</taxon>
        <taxon>Glomerellales</taxon>
        <taxon>Glomerellaceae</taxon>
        <taxon>Colletotrichum</taxon>
        <taxon>Colletotrichum graminicola species complex</taxon>
    </lineage>
</organism>
<feature type="region of interest" description="Disordered" evidence="1">
    <location>
        <begin position="306"/>
        <end position="344"/>
    </location>
</feature>
<dbReference type="Proteomes" id="UP001232148">
    <property type="component" value="Unassembled WGS sequence"/>
</dbReference>
<evidence type="ECO:0000256" key="1">
    <source>
        <dbReference type="SAM" id="MobiDB-lite"/>
    </source>
</evidence>
<protein>
    <submittedName>
        <fullName evidence="2">Uncharacterized protein</fullName>
    </submittedName>
</protein>
<reference evidence="2" key="1">
    <citation type="submission" date="2021-06" db="EMBL/GenBank/DDBJ databases">
        <title>Comparative genomics, transcriptomics and evolutionary studies reveal genomic signatures of adaptation to plant cell wall in hemibiotrophic fungi.</title>
        <authorList>
            <consortium name="DOE Joint Genome Institute"/>
            <person name="Baroncelli R."/>
            <person name="Diaz J.F."/>
            <person name="Benocci T."/>
            <person name="Peng M."/>
            <person name="Battaglia E."/>
            <person name="Haridas S."/>
            <person name="Andreopoulos W."/>
            <person name="Labutti K."/>
            <person name="Pangilinan J."/>
            <person name="Floch G.L."/>
            <person name="Makela M.R."/>
            <person name="Henrissat B."/>
            <person name="Grigoriev I.V."/>
            <person name="Crouch J.A."/>
            <person name="De Vries R.P."/>
            <person name="Sukno S.A."/>
            <person name="Thon M.R."/>
        </authorList>
    </citation>
    <scope>NUCLEOTIDE SEQUENCE</scope>
    <source>
        <strain evidence="2">MAFF235873</strain>
    </source>
</reference>